<dbReference type="STRING" id="200904.GCA_900168775_03131"/>
<name>A0A366DQ82_9BACI</name>
<organism evidence="1 2">
    <name type="scientific">Paraliobacillus ryukyuensis</name>
    <dbReference type="NCBI Taxonomy" id="200904"/>
    <lineage>
        <taxon>Bacteria</taxon>
        <taxon>Bacillati</taxon>
        <taxon>Bacillota</taxon>
        <taxon>Bacilli</taxon>
        <taxon>Bacillales</taxon>
        <taxon>Bacillaceae</taxon>
        <taxon>Paraliobacillus</taxon>
    </lineage>
</organism>
<dbReference type="RefSeq" id="WP_170126248.1">
    <property type="nucleotide sequence ID" value="NZ_BAABQN010000017.1"/>
</dbReference>
<dbReference type="Proteomes" id="UP000252254">
    <property type="component" value="Unassembled WGS sequence"/>
</dbReference>
<gene>
    <name evidence="1" type="ORF">DES48_11729</name>
</gene>
<keyword evidence="2" id="KW-1185">Reference proteome</keyword>
<proteinExistence type="predicted"/>
<accession>A0A366DQ82</accession>
<evidence type="ECO:0008006" key="3">
    <source>
        <dbReference type="Google" id="ProtNLM"/>
    </source>
</evidence>
<sequence length="135" mass="15424">MPYIDYTYYTDEFQGEEVDEQTFNKYVRRASDLIDQVTNYVIAKYQFENLAAFIQDQVKKATAAQIEFYVVKGNPAELDAGEGVSNVSIGSFSYQEGNNNQSSKQANRISPNALEYLRTTGLLYRGLDVVHRAYY</sequence>
<evidence type="ECO:0000313" key="1">
    <source>
        <dbReference type="EMBL" id="RBO92065.1"/>
    </source>
</evidence>
<dbReference type="EMBL" id="QNRI01000017">
    <property type="protein sequence ID" value="RBO92065.1"/>
    <property type="molecule type" value="Genomic_DNA"/>
</dbReference>
<dbReference type="InterPro" id="IPR013514">
    <property type="entry name" value="DUF3199_YqbG"/>
</dbReference>
<dbReference type="AlphaFoldDB" id="A0A366DQ82"/>
<protein>
    <recommendedName>
        <fullName evidence="3">Protein gp8</fullName>
    </recommendedName>
</protein>
<evidence type="ECO:0000313" key="2">
    <source>
        <dbReference type="Proteomes" id="UP000252254"/>
    </source>
</evidence>
<reference evidence="1 2" key="1">
    <citation type="submission" date="2018-06" db="EMBL/GenBank/DDBJ databases">
        <title>Genomic Encyclopedia of Type Strains, Phase IV (KMG-IV): sequencing the most valuable type-strain genomes for metagenomic binning, comparative biology and taxonomic classification.</title>
        <authorList>
            <person name="Goeker M."/>
        </authorList>
    </citation>
    <scope>NUCLEOTIDE SEQUENCE [LARGE SCALE GENOMIC DNA]</scope>
    <source>
        <strain evidence="1 2">DSM 15140</strain>
    </source>
</reference>
<comment type="caution">
    <text evidence="1">The sequence shown here is derived from an EMBL/GenBank/DDBJ whole genome shotgun (WGS) entry which is preliminary data.</text>
</comment>
<dbReference type="CDD" id="cd08053">
    <property type="entry name" value="Yqbg"/>
    <property type="match status" value="1"/>
</dbReference>